<evidence type="ECO:0000313" key="2">
    <source>
        <dbReference type="Proteomes" id="UP000217889"/>
    </source>
</evidence>
<accession>A0A291H044</accession>
<gene>
    <name evidence="1" type="ORF">CFK41_14425</name>
</gene>
<proteinExistence type="predicted"/>
<sequence>MKIRTGRTSYRVCELNERDRGWRVDGIVRIPWWRRHVRYLDAHAEALGGVFASRLRGWRTWNFTASQSGAVLSFSFAAVPASTGEA</sequence>
<protein>
    <submittedName>
        <fullName evidence="1">Uncharacterized protein</fullName>
    </submittedName>
</protein>
<keyword evidence="2" id="KW-1185">Reference proteome</keyword>
<dbReference type="KEGG" id="bgg:CFK41_14425"/>
<organism evidence="1 2">
    <name type="scientific">Brachybacterium ginsengisoli</name>
    <dbReference type="NCBI Taxonomy" id="1331682"/>
    <lineage>
        <taxon>Bacteria</taxon>
        <taxon>Bacillati</taxon>
        <taxon>Actinomycetota</taxon>
        <taxon>Actinomycetes</taxon>
        <taxon>Micrococcales</taxon>
        <taxon>Dermabacteraceae</taxon>
        <taxon>Brachybacterium</taxon>
    </lineage>
</organism>
<dbReference type="Proteomes" id="UP000217889">
    <property type="component" value="Chromosome"/>
</dbReference>
<name>A0A291H044_9MICO</name>
<reference evidence="1 2" key="1">
    <citation type="journal article" date="2014" name="Int. J. Syst. Evol. Microbiol.">
        <title>Brachybacterium ginsengisoli sp. nov., isolated from soil of a ginseng field.</title>
        <authorList>
            <person name="Hoang V.A."/>
            <person name="Kim Y.J."/>
            <person name="Nguyen N.L."/>
            <person name="Yang D.C."/>
        </authorList>
    </citation>
    <scope>NUCLEOTIDE SEQUENCE [LARGE SCALE GENOMIC DNA]</scope>
    <source>
        <strain evidence="1 2">DCY80</strain>
    </source>
</reference>
<dbReference type="EMBL" id="CP023564">
    <property type="protein sequence ID" value="ATG55837.1"/>
    <property type="molecule type" value="Genomic_DNA"/>
</dbReference>
<evidence type="ECO:0000313" key="1">
    <source>
        <dbReference type="EMBL" id="ATG55837.1"/>
    </source>
</evidence>
<dbReference type="RefSeq" id="WP_096800297.1">
    <property type="nucleotide sequence ID" value="NZ_CP023564.1"/>
</dbReference>
<dbReference type="AlphaFoldDB" id="A0A291H044"/>